<dbReference type="PROSITE" id="PS00211">
    <property type="entry name" value="ABC_TRANSPORTER_1"/>
    <property type="match status" value="1"/>
</dbReference>
<evidence type="ECO:0000256" key="9">
    <source>
        <dbReference type="SAM" id="Phobius"/>
    </source>
</evidence>
<dbReference type="Pfam" id="PF00005">
    <property type="entry name" value="ABC_tran"/>
    <property type="match status" value="1"/>
</dbReference>
<comment type="subcellular location">
    <subcellularLocation>
        <location evidence="1">Cell membrane</location>
        <topology evidence="1">Multi-pass membrane protein</topology>
    </subcellularLocation>
</comment>
<dbReference type="InterPro" id="IPR043428">
    <property type="entry name" value="LivM-like"/>
</dbReference>
<dbReference type="InterPro" id="IPR051120">
    <property type="entry name" value="ABC_AA/LPS_Transport"/>
</dbReference>
<feature type="transmembrane region" description="Helical" evidence="9">
    <location>
        <begin position="209"/>
        <end position="229"/>
    </location>
</feature>
<dbReference type="EMBL" id="JAYKYQ010000005">
    <property type="protein sequence ID" value="MEB3511035.1"/>
    <property type="molecule type" value="Genomic_DNA"/>
</dbReference>
<name>A0ABU6AU66_9NOCA</name>
<feature type="transmembrane region" description="Helical" evidence="9">
    <location>
        <begin position="532"/>
        <end position="551"/>
    </location>
</feature>
<dbReference type="Proteomes" id="UP001348098">
    <property type="component" value="Unassembled WGS sequence"/>
</dbReference>
<evidence type="ECO:0000313" key="12">
    <source>
        <dbReference type="Proteomes" id="UP001348098"/>
    </source>
</evidence>
<reference evidence="11 12" key="1">
    <citation type="submission" date="2023-12" db="EMBL/GenBank/DDBJ databases">
        <title>novel species in genus Nocarida.</title>
        <authorList>
            <person name="Li Z."/>
        </authorList>
    </citation>
    <scope>NUCLEOTIDE SEQUENCE [LARGE SCALE GENOMIC DNA]</scope>
    <source>
        <strain evidence="11 12">CDC186</strain>
    </source>
</reference>
<feature type="transmembrane region" description="Helical" evidence="9">
    <location>
        <begin position="481"/>
        <end position="501"/>
    </location>
</feature>
<protein>
    <submittedName>
        <fullName evidence="11">Branched-chain amino acid ABC transporter permease/ATP-binding protein</fullName>
    </submittedName>
</protein>
<evidence type="ECO:0000256" key="6">
    <source>
        <dbReference type="ARBA" id="ARBA00022840"/>
    </source>
</evidence>
<dbReference type="Gene3D" id="3.40.50.300">
    <property type="entry name" value="P-loop containing nucleotide triphosphate hydrolases"/>
    <property type="match status" value="1"/>
</dbReference>
<feature type="transmembrane region" description="Helical" evidence="9">
    <location>
        <begin position="6"/>
        <end position="27"/>
    </location>
</feature>
<keyword evidence="12" id="KW-1185">Reference proteome</keyword>
<keyword evidence="5" id="KW-0547">Nucleotide-binding</keyword>
<dbReference type="InterPro" id="IPR027417">
    <property type="entry name" value="P-loop_NTPase"/>
</dbReference>
<dbReference type="CDD" id="cd06581">
    <property type="entry name" value="TM_PBP1_LivM_like"/>
    <property type="match status" value="1"/>
</dbReference>
<feature type="transmembrane region" description="Helical" evidence="9">
    <location>
        <begin position="325"/>
        <end position="343"/>
    </location>
</feature>
<dbReference type="SMART" id="SM00382">
    <property type="entry name" value="AAA"/>
    <property type="match status" value="1"/>
</dbReference>
<feature type="transmembrane region" description="Helical" evidence="9">
    <location>
        <begin position="563"/>
        <end position="591"/>
    </location>
</feature>
<feature type="transmembrane region" description="Helical" evidence="9">
    <location>
        <begin position="108"/>
        <end position="126"/>
    </location>
</feature>
<dbReference type="RefSeq" id="WP_195080246.1">
    <property type="nucleotide sequence ID" value="NZ_JAYESH010000002.1"/>
</dbReference>
<dbReference type="SUPFAM" id="SSF52540">
    <property type="entry name" value="P-loop containing nucleoside triphosphate hydrolases"/>
    <property type="match status" value="1"/>
</dbReference>
<feature type="transmembrane region" description="Helical" evidence="9">
    <location>
        <begin position="158"/>
        <end position="177"/>
    </location>
</feature>
<evidence type="ECO:0000259" key="10">
    <source>
        <dbReference type="PROSITE" id="PS50893"/>
    </source>
</evidence>
<feature type="domain" description="ABC transporter" evidence="10">
    <location>
        <begin position="673"/>
        <end position="903"/>
    </location>
</feature>
<feature type="transmembrane region" description="Helical" evidence="9">
    <location>
        <begin position="73"/>
        <end position="99"/>
    </location>
</feature>
<keyword evidence="7 9" id="KW-1133">Transmembrane helix</keyword>
<proteinExistence type="predicted"/>
<evidence type="ECO:0000256" key="2">
    <source>
        <dbReference type="ARBA" id="ARBA00022448"/>
    </source>
</evidence>
<comment type="caution">
    <text evidence="11">The sequence shown here is derived from an EMBL/GenBank/DDBJ whole genome shotgun (WGS) entry which is preliminary data.</text>
</comment>
<dbReference type="InterPro" id="IPR003439">
    <property type="entry name" value="ABC_transporter-like_ATP-bd"/>
</dbReference>
<feature type="transmembrane region" description="Helical" evidence="9">
    <location>
        <begin position="398"/>
        <end position="420"/>
    </location>
</feature>
<feature type="transmembrane region" description="Helical" evidence="9">
    <location>
        <begin position="34"/>
        <end position="53"/>
    </location>
</feature>
<keyword evidence="8 9" id="KW-0472">Membrane</keyword>
<evidence type="ECO:0000256" key="4">
    <source>
        <dbReference type="ARBA" id="ARBA00022692"/>
    </source>
</evidence>
<keyword evidence="4 9" id="KW-0812">Transmembrane</keyword>
<feature type="transmembrane region" description="Helical" evidence="9">
    <location>
        <begin position="427"/>
        <end position="446"/>
    </location>
</feature>
<dbReference type="PANTHER" id="PTHR45772:SF4">
    <property type="entry name" value="ABC TRANSPORTER ATP-BINDING PROTEIN"/>
    <property type="match status" value="1"/>
</dbReference>
<dbReference type="CDD" id="cd06582">
    <property type="entry name" value="TM_PBP1_LivH_like"/>
    <property type="match status" value="1"/>
</dbReference>
<keyword evidence="6" id="KW-0067">ATP-binding</keyword>
<gene>
    <name evidence="11" type="ORF">U3653_13485</name>
</gene>
<feature type="transmembrane region" description="Helical" evidence="9">
    <location>
        <begin position="349"/>
        <end position="367"/>
    </location>
</feature>
<organism evidence="11 12">
    <name type="scientific">Nocardia implantans</name>
    <dbReference type="NCBI Taxonomy" id="3108168"/>
    <lineage>
        <taxon>Bacteria</taxon>
        <taxon>Bacillati</taxon>
        <taxon>Actinomycetota</taxon>
        <taxon>Actinomycetes</taxon>
        <taxon>Mycobacteriales</taxon>
        <taxon>Nocardiaceae</taxon>
        <taxon>Nocardia</taxon>
    </lineage>
</organism>
<evidence type="ECO:0000256" key="5">
    <source>
        <dbReference type="ARBA" id="ARBA00022741"/>
    </source>
</evidence>
<keyword evidence="3" id="KW-1003">Cell membrane</keyword>
<evidence type="ECO:0000256" key="7">
    <source>
        <dbReference type="ARBA" id="ARBA00022989"/>
    </source>
</evidence>
<feature type="transmembrane region" description="Helical" evidence="9">
    <location>
        <begin position="236"/>
        <end position="263"/>
    </location>
</feature>
<dbReference type="Pfam" id="PF02653">
    <property type="entry name" value="BPD_transp_2"/>
    <property type="match status" value="2"/>
</dbReference>
<keyword evidence="2" id="KW-0813">Transport</keyword>
<dbReference type="PANTHER" id="PTHR45772">
    <property type="entry name" value="CONSERVED COMPONENT OF ABC TRANSPORTER FOR NATURAL AMINO ACIDS-RELATED"/>
    <property type="match status" value="1"/>
</dbReference>
<evidence type="ECO:0000256" key="8">
    <source>
        <dbReference type="ARBA" id="ARBA00023136"/>
    </source>
</evidence>
<sequence>MTDHLSYLVLGLGNGAVYAALGLALVLTFKSSGVVNFATGAVALYAAYTYALLRKGELMVPIPGLPETIDLGGPLGVVPAMAISLVAAAVLGVLCYALVFRPMRSASVIAKAVASIGLMVVVQALIAQRVGTHLVAVKPIFALDTFSLGDRKVPTDRVLLAASIVGLALVTTLIFRYTRFGAATEAAAESEKGAYLTGLSPDRIAFSNWALSSVVAGLGGILIAPLVALNPVAYSLFIVPALAATLVGNFSSIWSTVAAGIAIGALQAEATNLQGLYSWWPRAGTAEAISLLLILVFLVIKGRPLPDRGSVIRRTLGRAPRPDRVLAPMLASLAVVVVALSATSGSYRAAIVSSVIFAVLGLSQVVVTGYAGQVSLAQLTLAGVSAYALSVLNQHLGIPFPFAPILAALCATAVGVVVGLPALRVRGLPLTVVTLSLAVFVEAFWFRNPSLNGGVHGAPVDAPRLFGIELGIGTGQAYPRIAFGLLCLAVLTVVGLGVAWLRHSSLGTDMLAVRANERSAAAAGIDVSRTKLITFAIGAFIAGLGGALLGYQQSLATPEPFAVFLGISLFAVVYVAGVTSITGGILAGVMAPGGILYLLVDRFLHIGDYYAVLSGLLLVVTVMTNPDGLAGKLPRIPWPALRRRARHADEVSPIAAESSDAAGRTRDVATPILSVQGVSVSYGAVKAVSDVGFEVCSGEIVGLIGPNGAGKTSVIDAITGFAAATGAVTLAGEPLAGRPPHQRSRAGLGRSFQEVELYDDLTVAENVRVGAARSQSPLPVAQRVARTLAVLGLSDLADQEAGILSQGQRQLVSMGRVLAAEPVVALLDEPAAGLDTVESRWLGERLRSVRDDGTAVLLVDHDMELVLTVCDRVIVLDLGTVIASGTPEQIRTHPEVLRAYLGVPADTVDLDAEAVPELHVHRATSQEATL</sequence>
<evidence type="ECO:0000256" key="1">
    <source>
        <dbReference type="ARBA" id="ARBA00004651"/>
    </source>
</evidence>
<feature type="transmembrane region" description="Helical" evidence="9">
    <location>
        <begin position="603"/>
        <end position="623"/>
    </location>
</feature>
<evidence type="ECO:0000313" key="11">
    <source>
        <dbReference type="EMBL" id="MEB3511035.1"/>
    </source>
</evidence>
<dbReference type="Pfam" id="PF12399">
    <property type="entry name" value="BCA_ABC_TP_C"/>
    <property type="match status" value="1"/>
</dbReference>
<dbReference type="PROSITE" id="PS50893">
    <property type="entry name" value="ABC_TRANSPORTER_2"/>
    <property type="match status" value="1"/>
</dbReference>
<dbReference type="CDD" id="cd03219">
    <property type="entry name" value="ABC_Mj1267_LivG_branched"/>
    <property type="match status" value="1"/>
</dbReference>
<feature type="transmembrane region" description="Helical" evidence="9">
    <location>
        <begin position="283"/>
        <end position="304"/>
    </location>
</feature>
<accession>A0ABU6AU66</accession>
<dbReference type="InterPro" id="IPR003593">
    <property type="entry name" value="AAA+_ATPase"/>
</dbReference>
<dbReference type="InterPro" id="IPR032823">
    <property type="entry name" value="BCA_ABC_TP_C"/>
</dbReference>
<dbReference type="InterPro" id="IPR001851">
    <property type="entry name" value="ABC_transp_permease"/>
</dbReference>
<dbReference type="InterPro" id="IPR017871">
    <property type="entry name" value="ABC_transporter-like_CS"/>
</dbReference>
<evidence type="ECO:0000256" key="3">
    <source>
        <dbReference type="ARBA" id="ARBA00022475"/>
    </source>
</evidence>